<comment type="caution">
    <text evidence="14">The sequence shown here is derived from an EMBL/GenBank/DDBJ whole genome shotgun (WGS) entry which is preliminary data.</text>
</comment>
<evidence type="ECO:0000256" key="7">
    <source>
        <dbReference type="ARBA" id="ARBA00023125"/>
    </source>
</evidence>
<proteinExistence type="inferred from homology"/>
<dbReference type="GO" id="GO:0001228">
    <property type="term" value="F:DNA-binding transcription activator activity, RNA polymerase II-specific"/>
    <property type="evidence" value="ECO:0007669"/>
    <property type="project" value="TreeGrafter"/>
</dbReference>
<keyword evidence="6" id="KW-0862">Zinc</keyword>
<dbReference type="FunFam" id="3.30.160.60:FF:000512">
    <property type="entry name" value="zinc finger protein 197 isoform X1"/>
    <property type="match status" value="1"/>
</dbReference>
<dbReference type="FunFam" id="3.30.160.60:FF:000671">
    <property type="entry name" value="Zinc finger protein 26"/>
    <property type="match status" value="2"/>
</dbReference>
<evidence type="ECO:0000256" key="9">
    <source>
        <dbReference type="PROSITE-ProRule" id="PRU00042"/>
    </source>
</evidence>
<dbReference type="SUPFAM" id="SSF57667">
    <property type="entry name" value="beta-beta-alpha zinc fingers"/>
    <property type="match status" value="6"/>
</dbReference>
<dbReference type="SMART" id="SM00980">
    <property type="entry name" value="THAP"/>
    <property type="match status" value="1"/>
</dbReference>
<feature type="domain" description="C2H2-type" evidence="12">
    <location>
        <begin position="317"/>
        <end position="344"/>
    </location>
</feature>
<evidence type="ECO:0000256" key="10">
    <source>
        <dbReference type="PROSITE-ProRule" id="PRU00309"/>
    </source>
</evidence>
<feature type="compositionally biased region" description="Polar residues" evidence="11">
    <location>
        <begin position="368"/>
        <end position="387"/>
    </location>
</feature>
<feature type="domain" description="C2H2-type" evidence="12">
    <location>
        <begin position="289"/>
        <end position="316"/>
    </location>
</feature>
<keyword evidence="8" id="KW-0539">Nucleus</keyword>
<dbReference type="GO" id="GO:0008270">
    <property type="term" value="F:zinc ion binding"/>
    <property type="evidence" value="ECO:0007669"/>
    <property type="project" value="UniProtKB-KW"/>
</dbReference>
<name>A0AAV6GTD7_9TELE</name>
<dbReference type="EMBL" id="JADWDJ010000007">
    <property type="protein sequence ID" value="KAG5278344.1"/>
    <property type="molecule type" value="Genomic_DNA"/>
</dbReference>
<feature type="domain" description="C2H2-type" evidence="12">
    <location>
        <begin position="537"/>
        <end position="564"/>
    </location>
</feature>
<evidence type="ECO:0000256" key="6">
    <source>
        <dbReference type="ARBA" id="ARBA00022833"/>
    </source>
</evidence>
<dbReference type="SUPFAM" id="SSF57716">
    <property type="entry name" value="Glucocorticoid receptor-like (DNA-binding domain)"/>
    <property type="match status" value="1"/>
</dbReference>
<dbReference type="Proteomes" id="UP000823561">
    <property type="component" value="Chromosome 7"/>
</dbReference>
<feature type="domain" description="C2H2-type" evidence="12">
    <location>
        <begin position="395"/>
        <end position="422"/>
    </location>
</feature>
<dbReference type="FunFam" id="3.30.160.60:FF:001732">
    <property type="entry name" value="Zgc:162936"/>
    <property type="match status" value="1"/>
</dbReference>
<feature type="domain" description="C2H2-type" evidence="12">
    <location>
        <begin position="345"/>
        <end position="372"/>
    </location>
</feature>
<dbReference type="PANTHER" id="PTHR24393:SF100">
    <property type="entry name" value="ZINC FINGER PROTEIN-RELATED"/>
    <property type="match status" value="1"/>
</dbReference>
<evidence type="ECO:0000259" key="12">
    <source>
        <dbReference type="PROSITE" id="PS50157"/>
    </source>
</evidence>
<evidence type="ECO:0000256" key="2">
    <source>
        <dbReference type="ARBA" id="ARBA00006991"/>
    </source>
</evidence>
<feature type="region of interest" description="Disordered" evidence="11">
    <location>
        <begin position="102"/>
        <end position="125"/>
    </location>
</feature>
<comment type="similarity">
    <text evidence="2">Belongs to the krueppel C2H2-type zinc-finger protein family.</text>
</comment>
<feature type="domain" description="C2H2-type" evidence="12">
    <location>
        <begin position="261"/>
        <end position="288"/>
    </location>
</feature>
<dbReference type="PROSITE" id="PS00028">
    <property type="entry name" value="ZINC_FINGER_C2H2_1"/>
    <property type="match status" value="8"/>
</dbReference>
<evidence type="ECO:0000256" key="3">
    <source>
        <dbReference type="ARBA" id="ARBA00022723"/>
    </source>
</evidence>
<dbReference type="GO" id="GO:0005694">
    <property type="term" value="C:chromosome"/>
    <property type="evidence" value="ECO:0007669"/>
    <property type="project" value="UniProtKB-ARBA"/>
</dbReference>
<evidence type="ECO:0000256" key="11">
    <source>
        <dbReference type="SAM" id="MobiDB-lite"/>
    </source>
</evidence>
<protein>
    <submittedName>
        <fullName evidence="14">Uncharacterized protein</fullName>
    </submittedName>
</protein>
<evidence type="ECO:0000313" key="14">
    <source>
        <dbReference type="EMBL" id="KAG5278344.1"/>
    </source>
</evidence>
<accession>A0AAV6GTD7</accession>
<evidence type="ECO:0000256" key="8">
    <source>
        <dbReference type="ARBA" id="ARBA00023242"/>
    </source>
</evidence>
<dbReference type="PROSITE" id="PS50157">
    <property type="entry name" value="ZINC_FINGER_C2H2_2"/>
    <property type="match status" value="10"/>
</dbReference>
<organism evidence="14 15">
    <name type="scientific">Alosa alosa</name>
    <name type="common">allis shad</name>
    <dbReference type="NCBI Taxonomy" id="278164"/>
    <lineage>
        <taxon>Eukaryota</taxon>
        <taxon>Metazoa</taxon>
        <taxon>Chordata</taxon>
        <taxon>Craniata</taxon>
        <taxon>Vertebrata</taxon>
        <taxon>Euteleostomi</taxon>
        <taxon>Actinopterygii</taxon>
        <taxon>Neopterygii</taxon>
        <taxon>Teleostei</taxon>
        <taxon>Clupei</taxon>
        <taxon>Clupeiformes</taxon>
        <taxon>Clupeoidei</taxon>
        <taxon>Clupeidae</taxon>
        <taxon>Alosa</taxon>
    </lineage>
</organism>
<dbReference type="FunFam" id="3.30.160.60:FF:002343">
    <property type="entry name" value="Zinc finger protein 33A"/>
    <property type="match status" value="2"/>
</dbReference>
<dbReference type="InterPro" id="IPR036236">
    <property type="entry name" value="Znf_C2H2_sf"/>
</dbReference>
<dbReference type="InterPro" id="IPR013087">
    <property type="entry name" value="Znf_C2H2_type"/>
</dbReference>
<keyword evidence="15" id="KW-1185">Reference proteome</keyword>
<gene>
    <name evidence="14" type="ORF">AALO_G00097930</name>
</gene>
<dbReference type="Gene3D" id="3.30.160.60">
    <property type="entry name" value="Classic Zinc Finger"/>
    <property type="match status" value="9"/>
</dbReference>
<keyword evidence="5 9" id="KW-0863">Zinc-finger</keyword>
<dbReference type="PROSITE" id="PS50950">
    <property type="entry name" value="ZF_THAP"/>
    <property type="match status" value="1"/>
</dbReference>
<keyword evidence="4" id="KW-0677">Repeat</keyword>
<reference evidence="14" key="1">
    <citation type="submission" date="2020-10" db="EMBL/GenBank/DDBJ databases">
        <title>Chromosome-scale genome assembly of the Allis shad, Alosa alosa.</title>
        <authorList>
            <person name="Margot Z."/>
            <person name="Christophe K."/>
            <person name="Cabau C."/>
            <person name="Louis A."/>
            <person name="Berthelot C."/>
            <person name="Parey E."/>
            <person name="Roest Crollius H."/>
            <person name="Montfort J."/>
            <person name="Robinson-Rechavi M."/>
            <person name="Bucao C."/>
            <person name="Bouchez O."/>
            <person name="Gislard M."/>
            <person name="Lluch J."/>
            <person name="Milhes M."/>
            <person name="Lampietro C."/>
            <person name="Lopez Roques C."/>
            <person name="Donnadieu C."/>
            <person name="Braasch I."/>
            <person name="Desvignes T."/>
            <person name="Postlethwait J."/>
            <person name="Bobe J."/>
            <person name="Guiguen Y."/>
        </authorList>
    </citation>
    <scope>NUCLEOTIDE SEQUENCE</scope>
    <source>
        <strain evidence="14">M-15738</strain>
        <tissue evidence="14">Blood</tissue>
    </source>
</reference>
<dbReference type="GO" id="GO:0005634">
    <property type="term" value="C:nucleus"/>
    <property type="evidence" value="ECO:0007669"/>
    <property type="project" value="UniProtKB-SubCell"/>
</dbReference>
<dbReference type="FunFam" id="3.30.160.60:FF:000065">
    <property type="entry name" value="B-cell CLL/lymphoma 6, member B"/>
    <property type="match status" value="1"/>
</dbReference>
<dbReference type="SMART" id="SM00355">
    <property type="entry name" value="ZnF_C2H2"/>
    <property type="match status" value="10"/>
</dbReference>
<dbReference type="InterPro" id="IPR006612">
    <property type="entry name" value="THAP_Znf"/>
</dbReference>
<dbReference type="Pfam" id="PF13912">
    <property type="entry name" value="zf-C2H2_6"/>
    <property type="match status" value="1"/>
</dbReference>
<comment type="subcellular location">
    <subcellularLocation>
        <location evidence="1">Nucleus</location>
    </subcellularLocation>
</comment>
<dbReference type="Pfam" id="PF00096">
    <property type="entry name" value="zf-C2H2"/>
    <property type="match status" value="8"/>
</dbReference>
<evidence type="ECO:0000259" key="13">
    <source>
        <dbReference type="PROSITE" id="PS50950"/>
    </source>
</evidence>
<feature type="domain" description="THAP-type" evidence="13">
    <location>
        <begin position="1"/>
        <end position="90"/>
    </location>
</feature>
<keyword evidence="7 10" id="KW-0238">DNA-binding</keyword>
<dbReference type="AlphaFoldDB" id="A0AAV6GTD7"/>
<feature type="domain" description="C2H2-type" evidence="12">
    <location>
        <begin position="451"/>
        <end position="478"/>
    </location>
</feature>
<evidence type="ECO:0000256" key="1">
    <source>
        <dbReference type="ARBA" id="ARBA00004123"/>
    </source>
</evidence>
<evidence type="ECO:0000256" key="4">
    <source>
        <dbReference type="ARBA" id="ARBA00022737"/>
    </source>
</evidence>
<sequence length="587" mass="66196">MVTTCIVPCCRKRSDKCPQLRYFRIPAVRLNEGDVTRELSNRRRATWIARINRANFYPTAAHRVCSLHFVKGEPSQLYDQVNPDWAPSLKLGVTLKAISHTDKEEEVESESALSSQGDGELPSRHKDIKPVEANLKSVDPPSQPLDCASESSSVDSFCPGGDGTEEPTEHVPQTVALHVRLVDCRARLGPNGVCVVKEEGGELGRNCNFEGDGSQIGLHGDDPSAPQEGAKNRRLRSYECSTCRKLFLRLHKATRTAEKAYRCSQCVKRFTLPPNFRKHEGVSSRVGPHRCSQCDVSFTQLSNLKRHELQHTGELSHVCTACGKAFARQDLLRKHQRRHTRERPYTCTQCPKSFSWASSLRHHLTTHADQTSQNLRGNSCSAKNHQGTPAGAKPHQCSQCDKTFCRKADLRVHLKRHTGERRYLCQYCGKTYSDPQSLTVHQRAHTGERPFRCSWCGKRFARSSALRSHETQHTGKRPHVCDVCGRAFARRDLLRKHQRTHTGEKPYHCSICGKHFGYLASLKKHQKDMHTVMAGDHRCSRCGKRFATAQDLRTHGCITTKKQQNSVEDIFSGALQDFAKELVLPLI</sequence>
<dbReference type="GO" id="GO:0000978">
    <property type="term" value="F:RNA polymerase II cis-regulatory region sequence-specific DNA binding"/>
    <property type="evidence" value="ECO:0007669"/>
    <property type="project" value="TreeGrafter"/>
</dbReference>
<keyword evidence="3" id="KW-0479">Metal-binding</keyword>
<evidence type="ECO:0000313" key="15">
    <source>
        <dbReference type="Proteomes" id="UP000823561"/>
    </source>
</evidence>
<feature type="domain" description="C2H2-type" evidence="12">
    <location>
        <begin position="507"/>
        <end position="531"/>
    </location>
</feature>
<dbReference type="FunFam" id="3.30.160.60:FF:000145">
    <property type="entry name" value="Zinc finger protein 574"/>
    <property type="match status" value="1"/>
</dbReference>
<dbReference type="PANTHER" id="PTHR24393">
    <property type="entry name" value="ZINC FINGER PROTEIN"/>
    <property type="match status" value="1"/>
</dbReference>
<feature type="region of interest" description="Disordered" evidence="11">
    <location>
        <begin position="368"/>
        <end position="395"/>
    </location>
</feature>
<evidence type="ECO:0000256" key="5">
    <source>
        <dbReference type="ARBA" id="ARBA00022771"/>
    </source>
</evidence>
<feature type="domain" description="C2H2-type" evidence="12">
    <location>
        <begin position="479"/>
        <end position="506"/>
    </location>
</feature>
<feature type="domain" description="C2H2-type" evidence="12">
    <location>
        <begin position="423"/>
        <end position="450"/>
    </location>
</feature>